<name>A0AAV3Y0C4_9GAST</name>
<gene>
    <name evidence="1" type="ORF">PoB_000272200</name>
</gene>
<comment type="caution">
    <text evidence="1">The sequence shown here is derived from an EMBL/GenBank/DDBJ whole genome shotgun (WGS) entry which is preliminary data.</text>
</comment>
<dbReference type="EMBL" id="BLXT01000368">
    <property type="protein sequence ID" value="GFN76216.1"/>
    <property type="molecule type" value="Genomic_DNA"/>
</dbReference>
<keyword evidence="2" id="KW-1185">Reference proteome</keyword>
<dbReference type="AlphaFoldDB" id="A0AAV3Y0C4"/>
<proteinExistence type="predicted"/>
<evidence type="ECO:0000313" key="2">
    <source>
        <dbReference type="Proteomes" id="UP000735302"/>
    </source>
</evidence>
<accession>A0AAV3Y0C4</accession>
<reference evidence="1 2" key="1">
    <citation type="journal article" date="2021" name="Elife">
        <title>Chloroplast acquisition without the gene transfer in kleptoplastic sea slugs, Plakobranchus ocellatus.</title>
        <authorList>
            <person name="Maeda T."/>
            <person name="Takahashi S."/>
            <person name="Yoshida T."/>
            <person name="Shimamura S."/>
            <person name="Takaki Y."/>
            <person name="Nagai Y."/>
            <person name="Toyoda A."/>
            <person name="Suzuki Y."/>
            <person name="Arimoto A."/>
            <person name="Ishii H."/>
            <person name="Satoh N."/>
            <person name="Nishiyama T."/>
            <person name="Hasebe M."/>
            <person name="Maruyama T."/>
            <person name="Minagawa J."/>
            <person name="Obokata J."/>
            <person name="Shigenobu S."/>
        </authorList>
    </citation>
    <scope>NUCLEOTIDE SEQUENCE [LARGE SCALE GENOMIC DNA]</scope>
</reference>
<protein>
    <submittedName>
        <fullName evidence="1">Uncharacterized protein</fullName>
    </submittedName>
</protein>
<evidence type="ECO:0000313" key="1">
    <source>
        <dbReference type="EMBL" id="GFN76216.1"/>
    </source>
</evidence>
<sequence length="186" mass="21280">MKEGHIFLTSLRFHEPIPSPNLVRNTGWLLPLATLSIRQSHTNFQFLCFYFLVGRCMVIDVISKLQSCFQYGSEKAENLWGKKSQEKEHALEDNTFDIKVSSFSTEPLRPSSSFAEHVNTSQKSDYCSLITQRLYADSTHPQRRCRVPSGQHTITQYQLKNSPNMTSVLWETIHGAGTSLLSRPDR</sequence>
<dbReference type="Proteomes" id="UP000735302">
    <property type="component" value="Unassembled WGS sequence"/>
</dbReference>
<organism evidence="1 2">
    <name type="scientific">Plakobranchus ocellatus</name>
    <dbReference type="NCBI Taxonomy" id="259542"/>
    <lineage>
        <taxon>Eukaryota</taxon>
        <taxon>Metazoa</taxon>
        <taxon>Spiralia</taxon>
        <taxon>Lophotrochozoa</taxon>
        <taxon>Mollusca</taxon>
        <taxon>Gastropoda</taxon>
        <taxon>Heterobranchia</taxon>
        <taxon>Euthyneura</taxon>
        <taxon>Panpulmonata</taxon>
        <taxon>Sacoglossa</taxon>
        <taxon>Placobranchoidea</taxon>
        <taxon>Plakobranchidae</taxon>
        <taxon>Plakobranchus</taxon>
    </lineage>
</organism>